<dbReference type="EMBL" id="AZMM01007740">
    <property type="protein sequence ID" value="ETJ38120.1"/>
    <property type="molecule type" value="Genomic_DNA"/>
</dbReference>
<dbReference type="InterPro" id="IPR008490">
    <property type="entry name" value="Transposase_InsH_N"/>
</dbReference>
<comment type="caution">
    <text evidence="2">The sequence shown here is derived from an EMBL/GenBank/DDBJ whole genome shotgun (WGS) entry which is preliminary data.</text>
</comment>
<feature type="non-terminal residue" evidence="2">
    <location>
        <position position="82"/>
    </location>
</feature>
<reference evidence="2" key="1">
    <citation type="submission" date="2013-12" db="EMBL/GenBank/DDBJ databases">
        <title>A Varibaculum cambriense genome reconstructed from a premature infant gut community with otherwise low bacterial novelty that shifts toward anaerobic metabolism during the third week of life.</title>
        <authorList>
            <person name="Brown C.T."/>
            <person name="Sharon I."/>
            <person name="Thomas B.C."/>
            <person name="Castelle C.J."/>
            <person name="Morowitz M.J."/>
            <person name="Banfield J.F."/>
        </authorList>
    </citation>
    <scope>NUCLEOTIDE SEQUENCE</scope>
</reference>
<dbReference type="Pfam" id="PF05598">
    <property type="entry name" value="DUF772"/>
    <property type="match status" value="1"/>
</dbReference>
<dbReference type="AlphaFoldDB" id="W1Y8V1"/>
<evidence type="ECO:0000313" key="2">
    <source>
        <dbReference type="EMBL" id="ETJ38120.1"/>
    </source>
</evidence>
<organism evidence="2">
    <name type="scientific">human gut metagenome</name>
    <dbReference type="NCBI Taxonomy" id="408170"/>
    <lineage>
        <taxon>unclassified sequences</taxon>
        <taxon>metagenomes</taxon>
        <taxon>organismal metagenomes</taxon>
    </lineage>
</organism>
<name>W1Y8V1_9ZZZZ</name>
<evidence type="ECO:0000259" key="1">
    <source>
        <dbReference type="Pfam" id="PF05598"/>
    </source>
</evidence>
<proteinExistence type="predicted"/>
<feature type="domain" description="Transposase InsH N-terminal" evidence="1">
    <location>
        <begin position="17"/>
        <end position="81"/>
    </location>
</feature>
<sequence>MFNKEENIKDEIILMTLSEIVPKDHFLKKVAEAIDFKFIYDLTEKYYSHTSGRNSLDPVVLFKLVFLKDFYGIKSMRETIKR</sequence>
<accession>W1Y8V1</accession>
<protein>
    <recommendedName>
        <fullName evidence="1">Transposase InsH N-terminal domain-containing protein</fullName>
    </recommendedName>
</protein>
<gene>
    <name evidence="2" type="ORF">Q604_UNBC07740G0001</name>
</gene>